<dbReference type="PROSITE" id="PS50181">
    <property type="entry name" value="FBOX"/>
    <property type="match status" value="1"/>
</dbReference>
<dbReference type="KEGG" id="adl:AURDEDRAFT_128110"/>
<dbReference type="EMBL" id="JH687810">
    <property type="protein sequence ID" value="EJD39778.1"/>
    <property type="molecule type" value="Genomic_DNA"/>
</dbReference>
<dbReference type="SUPFAM" id="SSF81383">
    <property type="entry name" value="F-box domain"/>
    <property type="match status" value="1"/>
</dbReference>
<dbReference type="SMART" id="SM00256">
    <property type="entry name" value="FBOX"/>
    <property type="match status" value="1"/>
</dbReference>
<dbReference type="Pfam" id="PF12937">
    <property type="entry name" value="F-box-like"/>
    <property type="match status" value="1"/>
</dbReference>
<evidence type="ECO:0000313" key="3">
    <source>
        <dbReference type="Proteomes" id="UP000006514"/>
    </source>
</evidence>
<organism evidence="2 3">
    <name type="scientific">Auricularia subglabra (strain TFB-10046 / SS5)</name>
    <name type="common">White-rot fungus</name>
    <name type="synonym">Auricularia delicata (strain TFB10046)</name>
    <dbReference type="NCBI Taxonomy" id="717982"/>
    <lineage>
        <taxon>Eukaryota</taxon>
        <taxon>Fungi</taxon>
        <taxon>Dikarya</taxon>
        <taxon>Basidiomycota</taxon>
        <taxon>Agaricomycotina</taxon>
        <taxon>Agaricomycetes</taxon>
        <taxon>Auriculariales</taxon>
        <taxon>Auriculariaceae</taxon>
        <taxon>Auricularia</taxon>
    </lineage>
</organism>
<proteinExistence type="predicted"/>
<dbReference type="InterPro" id="IPR001810">
    <property type="entry name" value="F-box_dom"/>
</dbReference>
<protein>
    <recommendedName>
        <fullName evidence="1">F-box domain-containing protein</fullName>
    </recommendedName>
</protein>
<name>J0LJ91_AURST</name>
<dbReference type="InterPro" id="IPR036047">
    <property type="entry name" value="F-box-like_dom_sf"/>
</dbReference>
<reference evidence="3" key="1">
    <citation type="journal article" date="2012" name="Science">
        <title>The Paleozoic origin of enzymatic lignin decomposition reconstructed from 31 fungal genomes.</title>
        <authorList>
            <person name="Floudas D."/>
            <person name="Binder M."/>
            <person name="Riley R."/>
            <person name="Barry K."/>
            <person name="Blanchette R.A."/>
            <person name="Henrissat B."/>
            <person name="Martinez A.T."/>
            <person name="Otillar R."/>
            <person name="Spatafora J.W."/>
            <person name="Yadav J.S."/>
            <person name="Aerts A."/>
            <person name="Benoit I."/>
            <person name="Boyd A."/>
            <person name="Carlson A."/>
            <person name="Copeland A."/>
            <person name="Coutinho P.M."/>
            <person name="de Vries R.P."/>
            <person name="Ferreira P."/>
            <person name="Findley K."/>
            <person name="Foster B."/>
            <person name="Gaskell J."/>
            <person name="Glotzer D."/>
            <person name="Gorecki P."/>
            <person name="Heitman J."/>
            <person name="Hesse C."/>
            <person name="Hori C."/>
            <person name="Igarashi K."/>
            <person name="Jurgens J.A."/>
            <person name="Kallen N."/>
            <person name="Kersten P."/>
            <person name="Kohler A."/>
            <person name="Kuees U."/>
            <person name="Kumar T.K.A."/>
            <person name="Kuo A."/>
            <person name="LaButti K."/>
            <person name="Larrondo L.F."/>
            <person name="Lindquist E."/>
            <person name="Ling A."/>
            <person name="Lombard V."/>
            <person name="Lucas S."/>
            <person name="Lundell T."/>
            <person name="Martin R."/>
            <person name="McLaughlin D.J."/>
            <person name="Morgenstern I."/>
            <person name="Morin E."/>
            <person name="Murat C."/>
            <person name="Nagy L.G."/>
            <person name="Nolan M."/>
            <person name="Ohm R.A."/>
            <person name="Patyshakuliyeva A."/>
            <person name="Rokas A."/>
            <person name="Ruiz-Duenas F.J."/>
            <person name="Sabat G."/>
            <person name="Salamov A."/>
            <person name="Samejima M."/>
            <person name="Schmutz J."/>
            <person name="Slot J.C."/>
            <person name="St John F."/>
            <person name="Stenlid J."/>
            <person name="Sun H."/>
            <person name="Sun S."/>
            <person name="Syed K."/>
            <person name="Tsang A."/>
            <person name="Wiebenga A."/>
            <person name="Young D."/>
            <person name="Pisabarro A."/>
            <person name="Eastwood D.C."/>
            <person name="Martin F."/>
            <person name="Cullen D."/>
            <person name="Grigoriev I.V."/>
            <person name="Hibbett D.S."/>
        </authorList>
    </citation>
    <scope>NUCLEOTIDE SEQUENCE [LARGE SCALE GENOMIC DNA]</scope>
    <source>
        <strain evidence="3">TFB10046</strain>
    </source>
</reference>
<dbReference type="AlphaFoldDB" id="J0LJ91"/>
<evidence type="ECO:0000313" key="2">
    <source>
        <dbReference type="EMBL" id="EJD39778.1"/>
    </source>
</evidence>
<evidence type="ECO:0000259" key="1">
    <source>
        <dbReference type="PROSITE" id="PS50181"/>
    </source>
</evidence>
<gene>
    <name evidence="2" type="ORF">AURDEDRAFT_128110</name>
</gene>
<dbReference type="OrthoDB" id="1274461at2759"/>
<accession>J0LJ91</accession>
<dbReference type="Gene3D" id="1.20.1280.50">
    <property type="match status" value="1"/>
</dbReference>
<dbReference type="InParanoid" id="J0LJ91"/>
<dbReference type="Proteomes" id="UP000006514">
    <property type="component" value="Unassembled WGS sequence"/>
</dbReference>
<sequence>MSIAAHREALRASLTAYFQTLSAGVTDAALFNMALGRTGNYPVDIFNCPEFDDDGLVENSLAAHIHHILSFPATCPALSTVTNLAFQAPATAQDAEHFSQLFHLCPALESLALLHVSLEIAPFVPAGPAPASLRHVMLGSGDPDLDLTMYCATWRLDGLRDIIIYQSTDVGEHLVHLISGALMLDVRREVDGSTTSLTALGPGLRRREIEYWEEEDDQNVLAGLMIAAQSTLAGVCAMSVPATSLEPFLAVFAALPALQHLKVYIQEDDGDADAHVFQWNQLDPLARLPEHCPGLHSLILNVICTMPQCPPAAQDARDLLAQLQGMAHVALPSIFVSGFSAVAPCDVQLPRFEGFSVMFSDAAGTCYHGTKEDHVAQGHATSPNIREPSEPAYLSPCKLQPAEQMANASLKIIFELAESCGAHFNRLRGIPNEILAICFAFLPLRDRILVSHVSRHWRAVSLAHPAIWAKLDFFERFKNVPAVLDLALSRSGRHPVHIYDCPGPDIRGVVARALAAHMSHIQTIWCSYGRSSVPLTLPAPMLRTLRGNLDHELVIISPSFLGGHPGQLRTLALCAVLLPPVCPALSTITDLSLTGPSDVDQAAGFSRLFLLCPVLESLKLEQLQHSLAHYLPRTPSPQSLRKISLETIDADYDLMQHYLDWRSPNLVNVEIDQEISSPQNLQPLVNGAVELTVGREYAFDRTFISACGPDWIRSINFSNDGDPAAHSAAMVLAVQSNLIDVVCMELPATSLAAFVPVLAGLPQLRELTLYARADFDIPGGPAHDIGWEALELLPQLPARIELVIVDVVCGHPDCPLSARDVQDLCSALRRVSHARLPHILVKGFTAETLSTVEIPDFDGFGIDFDVAVEA</sequence>
<keyword evidence="3" id="KW-1185">Reference proteome</keyword>
<feature type="domain" description="F-box" evidence="1">
    <location>
        <begin position="424"/>
        <end position="471"/>
    </location>
</feature>